<accession>A0AAD7FT77</accession>
<dbReference type="Proteomes" id="UP001221142">
    <property type="component" value="Unassembled WGS sequence"/>
</dbReference>
<organism evidence="3 4">
    <name type="scientific">Roridomyces roridus</name>
    <dbReference type="NCBI Taxonomy" id="1738132"/>
    <lineage>
        <taxon>Eukaryota</taxon>
        <taxon>Fungi</taxon>
        <taxon>Dikarya</taxon>
        <taxon>Basidiomycota</taxon>
        <taxon>Agaricomycotina</taxon>
        <taxon>Agaricomycetes</taxon>
        <taxon>Agaricomycetidae</taxon>
        <taxon>Agaricales</taxon>
        <taxon>Marasmiineae</taxon>
        <taxon>Mycenaceae</taxon>
        <taxon>Roridomyces</taxon>
    </lineage>
</organism>
<gene>
    <name evidence="3" type="ORF">FB45DRAFT_449543</name>
</gene>
<feature type="domain" description="DUF6535" evidence="2">
    <location>
        <begin position="81"/>
        <end position="235"/>
    </location>
</feature>
<dbReference type="EMBL" id="JARKIF010000006">
    <property type="protein sequence ID" value="KAJ7636749.1"/>
    <property type="molecule type" value="Genomic_DNA"/>
</dbReference>
<feature type="transmembrane region" description="Helical" evidence="1">
    <location>
        <begin position="146"/>
        <end position="171"/>
    </location>
</feature>
<feature type="transmembrane region" description="Helical" evidence="1">
    <location>
        <begin position="213"/>
        <end position="234"/>
    </location>
</feature>
<evidence type="ECO:0000259" key="2">
    <source>
        <dbReference type="Pfam" id="PF20153"/>
    </source>
</evidence>
<name>A0AAD7FT77_9AGAR</name>
<sequence>MDVHLPSLRASSISIDDPTLEHDASEAHAHWDESRDGLVAALRGCFAELIKENQTQMSSLQAAIEELKPKKPVVDNKTGFWNAYKSVSDEYDKEYQQKYSTDLDTSLIFAGLFSAVTSAFIIQIQPQIQGPVGGAPLNSISTTVPIAVLASQCLLYVSLSATLLAALLAVLGKQWLMYYSSAGEKGTIEARGLERQRKFDGLRRWKFDAVMHLFPLMLQFALLVFGVALSVYLWTVHVALAVIVVGFTGLGVLAYVSFMISAGISPDSPFWSPLAPVLPQLFANFRAAVPVQFIWGFIKPLWPKRTPELIPLYSKQPHNSQAFILPGEFPPVSPEVAAVSWMLETSSDPQILSVCAETAVGLQWPATVTNLPFLMGRLRDSFLHCLYYYVDTDGSLMLYRVRSGMTRSAVHFGQAYCTLRVIDPGLEKSEGWARINPSWNISGSPELMTVLEMMSGFPRARPILSSGDVAATRWALHVLPSLDDQSGLETFLARLNVEGQDLHISLFPDYLFCIHVFVSETIPAVEDVIRVDKSAFQGFLIVQIFKNLTRRIANQSIELDTVTTVVKIVVRVVQSAVEQRVELIKNQSGAEWLFDFCSRLLSCWDGNTKAAETVHAALTLIPRYLNTRWEESLHIADTGWIYRALDHLPHKDVEYLHSAVMDFLQLLLCCKGGLDTKPPISSFRIIVQQLSLVENSSYWNSKIAFAYLNSASRRRWFNDGDIQEIVLEKSLGRSLEEITTMWSGRIPLSQPRLSLW</sequence>
<keyword evidence="1" id="KW-0472">Membrane</keyword>
<feature type="transmembrane region" description="Helical" evidence="1">
    <location>
        <begin position="240"/>
        <end position="264"/>
    </location>
</feature>
<evidence type="ECO:0000313" key="3">
    <source>
        <dbReference type="EMBL" id="KAJ7636749.1"/>
    </source>
</evidence>
<dbReference type="Pfam" id="PF20153">
    <property type="entry name" value="DUF6535"/>
    <property type="match status" value="1"/>
</dbReference>
<protein>
    <recommendedName>
        <fullName evidence="2">DUF6535 domain-containing protein</fullName>
    </recommendedName>
</protein>
<comment type="caution">
    <text evidence="3">The sequence shown here is derived from an EMBL/GenBank/DDBJ whole genome shotgun (WGS) entry which is preliminary data.</text>
</comment>
<evidence type="ECO:0000313" key="4">
    <source>
        <dbReference type="Proteomes" id="UP001221142"/>
    </source>
</evidence>
<keyword evidence="1" id="KW-1133">Transmembrane helix</keyword>
<dbReference type="InterPro" id="IPR045338">
    <property type="entry name" value="DUF6535"/>
</dbReference>
<keyword evidence="4" id="KW-1185">Reference proteome</keyword>
<evidence type="ECO:0000256" key="1">
    <source>
        <dbReference type="SAM" id="Phobius"/>
    </source>
</evidence>
<keyword evidence="1" id="KW-0812">Transmembrane</keyword>
<reference evidence="3" key="1">
    <citation type="submission" date="2023-03" db="EMBL/GenBank/DDBJ databases">
        <title>Massive genome expansion in bonnet fungi (Mycena s.s.) driven by repeated elements and novel gene families across ecological guilds.</title>
        <authorList>
            <consortium name="Lawrence Berkeley National Laboratory"/>
            <person name="Harder C.B."/>
            <person name="Miyauchi S."/>
            <person name="Viragh M."/>
            <person name="Kuo A."/>
            <person name="Thoen E."/>
            <person name="Andreopoulos B."/>
            <person name="Lu D."/>
            <person name="Skrede I."/>
            <person name="Drula E."/>
            <person name="Henrissat B."/>
            <person name="Morin E."/>
            <person name="Kohler A."/>
            <person name="Barry K."/>
            <person name="LaButti K."/>
            <person name="Morin E."/>
            <person name="Salamov A."/>
            <person name="Lipzen A."/>
            <person name="Mereny Z."/>
            <person name="Hegedus B."/>
            <person name="Baldrian P."/>
            <person name="Stursova M."/>
            <person name="Weitz H."/>
            <person name="Taylor A."/>
            <person name="Grigoriev I.V."/>
            <person name="Nagy L.G."/>
            <person name="Martin F."/>
            <person name="Kauserud H."/>
        </authorList>
    </citation>
    <scope>NUCLEOTIDE SEQUENCE</scope>
    <source>
        <strain evidence="3">9284</strain>
    </source>
</reference>
<proteinExistence type="predicted"/>
<dbReference type="AlphaFoldDB" id="A0AAD7FT77"/>